<protein>
    <submittedName>
        <fullName evidence="1">Uncharacterized protein</fullName>
    </submittedName>
</protein>
<dbReference type="AlphaFoldDB" id="A0A0E9VE50"/>
<accession>A0A0E9VE50</accession>
<sequence>MNNHLYQRSPFCVAYLATLHLQTMIPEGVIF</sequence>
<organism evidence="1">
    <name type="scientific">Anguilla anguilla</name>
    <name type="common">European freshwater eel</name>
    <name type="synonym">Muraena anguilla</name>
    <dbReference type="NCBI Taxonomy" id="7936"/>
    <lineage>
        <taxon>Eukaryota</taxon>
        <taxon>Metazoa</taxon>
        <taxon>Chordata</taxon>
        <taxon>Craniata</taxon>
        <taxon>Vertebrata</taxon>
        <taxon>Euteleostomi</taxon>
        <taxon>Actinopterygii</taxon>
        <taxon>Neopterygii</taxon>
        <taxon>Teleostei</taxon>
        <taxon>Anguilliformes</taxon>
        <taxon>Anguillidae</taxon>
        <taxon>Anguilla</taxon>
    </lineage>
</organism>
<name>A0A0E9VE50_ANGAN</name>
<reference evidence="1" key="2">
    <citation type="journal article" date="2015" name="Fish Shellfish Immunol.">
        <title>Early steps in the European eel (Anguilla anguilla)-Vibrio vulnificus interaction in the gills: Role of the RtxA13 toxin.</title>
        <authorList>
            <person name="Callol A."/>
            <person name="Pajuelo D."/>
            <person name="Ebbesson L."/>
            <person name="Teles M."/>
            <person name="MacKenzie S."/>
            <person name="Amaro C."/>
        </authorList>
    </citation>
    <scope>NUCLEOTIDE SEQUENCE</scope>
</reference>
<proteinExistence type="predicted"/>
<dbReference type="EMBL" id="GBXM01032301">
    <property type="protein sequence ID" value="JAH76276.1"/>
    <property type="molecule type" value="Transcribed_RNA"/>
</dbReference>
<reference evidence="1" key="1">
    <citation type="submission" date="2014-11" db="EMBL/GenBank/DDBJ databases">
        <authorList>
            <person name="Amaro Gonzalez C."/>
        </authorList>
    </citation>
    <scope>NUCLEOTIDE SEQUENCE</scope>
</reference>
<evidence type="ECO:0000313" key="1">
    <source>
        <dbReference type="EMBL" id="JAH76276.1"/>
    </source>
</evidence>